<dbReference type="Gene3D" id="3.40.50.720">
    <property type="entry name" value="NAD(P)-binding Rossmann-like Domain"/>
    <property type="match status" value="2"/>
</dbReference>
<organism evidence="7">
    <name type="scientific">Streptomyces caelestis</name>
    <dbReference type="NCBI Taxonomy" id="36816"/>
    <lineage>
        <taxon>Bacteria</taxon>
        <taxon>Bacillati</taxon>
        <taxon>Actinomycetota</taxon>
        <taxon>Actinomycetes</taxon>
        <taxon>Kitasatosporales</taxon>
        <taxon>Streptomycetaceae</taxon>
        <taxon>Streptomyces</taxon>
    </lineage>
</organism>
<dbReference type="InterPro" id="IPR017476">
    <property type="entry name" value="UDP-Glc/GDP-Man"/>
</dbReference>
<dbReference type="Proteomes" id="UP000590647">
    <property type="component" value="Unassembled WGS sequence"/>
</dbReference>
<dbReference type="InterPro" id="IPR036220">
    <property type="entry name" value="UDP-Glc/GDP-Man_DH_C_sf"/>
</dbReference>
<dbReference type="SUPFAM" id="SSF48179">
    <property type="entry name" value="6-phosphogluconate dehydrogenase C-terminal domain-like"/>
    <property type="match status" value="1"/>
</dbReference>
<dbReference type="RefSeq" id="WP_184983830.1">
    <property type="nucleotide sequence ID" value="NZ_JACHNE010000001.1"/>
</dbReference>
<dbReference type="GO" id="GO:0003979">
    <property type="term" value="F:UDP-glucose 6-dehydrogenase activity"/>
    <property type="evidence" value="ECO:0007669"/>
    <property type="project" value="UniProtKB-EC"/>
</dbReference>
<dbReference type="EC" id="1.1.1.22" evidence="8"/>
<proteinExistence type="inferred from homology"/>
<dbReference type="PANTHER" id="PTHR43750:SF1">
    <property type="entry name" value="GDP-MANNOSE 6-DEHYDROGENASE"/>
    <property type="match status" value="1"/>
</dbReference>
<dbReference type="PANTHER" id="PTHR43750">
    <property type="entry name" value="UDP-GLUCOSE 6-DEHYDROGENASE TUAD"/>
    <property type="match status" value="1"/>
</dbReference>
<dbReference type="GO" id="GO:0051287">
    <property type="term" value="F:NAD binding"/>
    <property type="evidence" value="ECO:0007669"/>
    <property type="project" value="InterPro"/>
</dbReference>
<dbReference type="InterPro" id="IPR014027">
    <property type="entry name" value="UDP-Glc/GDP-Man_DH_C"/>
</dbReference>
<dbReference type="Pfam" id="PF00984">
    <property type="entry name" value="UDPG_MGDP_dh"/>
    <property type="match status" value="1"/>
</dbReference>
<dbReference type="PIRSF" id="PIRSF000124">
    <property type="entry name" value="UDPglc_GDPman_dh"/>
    <property type="match status" value="1"/>
</dbReference>
<dbReference type="InterPro" id="IPR008927">
    <property type="entry name" value="6-PGluconate_DH-like_C_sf"/>
</dbReference>
<dbReference type="InterPro" id="IPR001732">
    <property type="entry name" value="UDP-Glc/GDP-Man_DH_N"/>
</dbReference>
<dbReference type="Pfam" id="PF03720">
    <property type="entry name" value="UDPG_MGDP_dh_C"/>
    <property type="match status" value="1"/>
</dbReference>
<dbReference type="EMBL" id="GQ844764">
    <property type="protein sequence ID" value="ADB92561.1"/>
    <property type="molecule type" value="Genomic_DNA"/>
</dbReference>
<feature type="domain" description="UDP-glucose/GDP-mannose dehydrogenase C-terminal" evidence="6">
    <location>
        <begin position="320"/>
        <end position="417"/>
    </location>
</feature>
<evidence type="ECO:0000256" key="2">
    <source>
        <dbReference type="ARBA" id="ARBA00023002"/>
    </source>
</evidence>
<dbReference type="GO" id="GO:0000271">
    <property type="term" value="P:polysaccharide biosynthetic process"/>
    <property type="evidence" value="ECO:0007669"/>
    <property type="project" value="InterPro"/>
</dbReference>
<reference evidence="8 9" key="2">
    <citation type="submission" date="2020-08" db="EMBL/GenBank/DDBJ databases">
        <title>Sequencing the genomes of 1000 actinobacteria strains.</title>
        <authorList>
            <person name="Klenk H.-P."/>
        </authorList>
    </citation>
    <scope>NUCLEOTIDE SEQUENCE [LARGE SCALE GENOMIC DNA]</scope>
    <source>
        <strain evidence="8 9">DSM 40084</strain>
    </source>
</reference>
<dbReference type="Pfam" id="PF03721">
    <property type="entry name" value="UDPG_MGDP_dh_N"/>
    <property type="match status" value="1"/>
</dbReference>
<keyword evidence="2 8" id="KW-0560">Oxidoreductase</keyword>
<dbReference type="Gene3D" id="1.20.5.100">
    <property type="entry name" value="Cytochrome c1, transmembrane anchor, C-terminal"/>
    <property type="match status" value="1"/>
</dbReference>
<evidence type="ECO:0000256" key="5">
    <source>
        <dbReference type="SAM" id="MobiDB-lite"/>
    </source>
</evidence>
<dbReference type="AlphaFoldDB" id="E9JES3"/>
<name>E9JES3_9ACTN</name>
<dbReference type="PIRSF" id="PIRSF500136">
    <property type="entry name" value="UDP_ManNAc_DH"/>
    <property type="match status" value="1"/>
</dbReference>
<evidence type="ECO:0000313" key="8">
    <source>
        <dbReference type="EMBL" id="MBB5794802.1"/>
    </source>
</evidence>
<dbReference type="InterPro" id="IPR036291">
    <property type="entry name" value="NAD(P)-bd_dom_sf"/>
</dbReference>
<sequence length="436" mass="45674">MTSDDQGGAAALPAEISVCGLWHLGTTVAAGLLSRGHQVVGYDPDDGLRRGAGRAQAPTGEPGVGDALAAGLREQRLRITGDIADWARSTLCLLTYDSAVDAEGGVADDRLDAAVAAFAEYGPRGAVLVVLSQVPAGTHTRWRGGLLAGRPDLRIVHVPENLRLGEALADFLEPPRLVIGAEDDTAARLAAALFPAVESANVSLTEAELVKHATNAYLGLCVAFANELAWIGFRLGADPTVVARLLKTDPRISPRAPLLPGAAFSGSTLQRDLVALRRLGTEHGRAELFDSVLSANQRHAYFAVDLLRAHYGGLAGRRVAVAGLTYKPTTRTLRDSLPLRLVHQLLAEGAVVSAYDPLAEELPGDLAVERAGSLAACVKGADALLIGSALPELADTDWSRLAPAERLVADGCVALSPEVLRAAGWQYLGMRQVSGS</sequence>
<gene>
    <name evidence="8" type="ORF">HDA41_002766</name>
</gene>
<evidence type="ECO:0000256" key="3">
    <source>
        <dbReference type="ARBA" id="ARBA00023027"/>
    </source>
</evidence>
<dbReference type="GO" id="GO:0016628">
    <property type="term" value="F:oxidoreductase activity, acting on the CH-CH group of donors, NAD or NADP as acceptor"/>
    <property type="evidence" value="ECO:0007669"/>
    <property type="project" value="InterPro"/>
</dbReference>
<comment type="similarity">
    <text evidence="1 4">Belongs to the UDP-glucose/GDP-mannose dehydrogenase family.</text>
</comment>
<evidence type="ECO:0000256" key="1">
    <source>
        <dbReference type="ARBA" id="ARBA00006601"/>
    </source>
</evidence>
<keyword evidence="9" id="KW-1185">Reference proteome</keyword>
<accession>E9JES3</accession>
<protein>
    <submittedName>
        <fullName evidence="7">CcbL</fullName>
    </submittedName>
    <submittedName>
        <fullName evidence="8">UDPglucose 6-dehydrogenase</fullName>
        <ecNumber evidence="8">1.1.1.22</ecNumber>
    </submittedName>
</protein>
<dbReference type="SUPFAM" id="SSF52413">
    <property type="entry name" value="UDP-glucose/GDP-mannose dehydrogenase C-terminal domain"/>
    <property type="match status" value="1"/>
</dbReference>
<evidence type="ECO:0000313" key="7">
    <source>
        <dbReference type="EMBL" id="ADB92561.1"/>
    </source>
</evidence>
<reference evidence="7" key="1">
    <citation type="journal article" date="2015" name="PLoS ONE">
        <title>Lincosamide synthetase-a unique condensation system combining elements of nonribosomal peptide synthetase and mycothiol metabolism.</title>
        <authorList>
            <person name="Janata J."/>
            <person name="Kadlcik S."/>
            <person name="Koberska M."/>
            <person name="Ulanova D."/>
            <person name="Kamenik Z."/>
            <person name="Novak P."/>
            <person name="Kopecky J."/>
            <person name="Novotna J."/>
            <person name="Radojevic B."/>
            <person name="Plhackova K."/>
            <person name="Gazak R."/>
            <person name="Najmanova L."/>
        </authorList>
    </citation>
    <scope>NUCLEOTIDE SEQUENCE</scope>
    <source>
        <strain evidence="7">ATCC 15084</strain>
    </source>
</reference>
<evidence type="ECO:0000256" key="4">
    <source>
        <dbReference type="PIRNR" id="PIRNR000124"/>
    </source>
</evidence>
<dbReference type="InterPro" id="IPR014026">
    <property type="entry name" value="UDP-Glc/GDP-Man_DH_dimer"/>
</dbReference>
<dbReference type="InterPro" id="IPR028359">
    <property type="entry name" value="UDP_ManNAc/GlcNAc_DH"/>
</dbReference>
<dbReference type="NCBIfam" id="TIGR03026">
    <property type="entry name" value="NDP-sugDHase"/>
    <property type="match status" value="1"/>
</dbReference>
<feature type="region of interest" description="Disordered" evidence="5">
    <location>
        <begin position="45"/>
        <end position="65"/>
    </location>
</feature>
<dbReference type="SUPFAM" id="SSF51735">
    <property type="entry name" value="NAD(P)-binding Rossmann-fold domains"/>
    <property type="match status" value="1"/>
</dbReference>
<dbReference type="SMART" id="SM00984">
    <property type="entry name" value="UDPG_MGDP_dh_C"/>
    <property type="match status" value="1"/>
</dbReference>
<keyword evidence="3" id="KW-0520">NAD</keyword>
<evidence type="ECO:0000313" key="9">
    <source>
        <dbReference type="Proteomes" id="UP000590647"/>
    </source>
</evidence>
<evidence type="ECO:0000259" key="6">
    <source>
        <dbReference type="SMART" id="SM00984"/>
    </source>
</evidence>
<dbReference type="EMBL" id="JACHNE010000001">
    <property type="protein sequence ID" value="MBB5794802.1"/>
    <property type="molecule type" value="Genomic_DNA"/>
</dbReference>